<dbReference type="InterPro" id="IPR036390">
    <property type="entry name" value="WH_DNA-bd_sf"/>
</dbReference>
<dbReference type="InterPro" id="IPR008920">
    <property type="entry name" value="TF_FadR/GntR_C"/>
</dbReference>
<dbReference type="SUPFAM" id="SSF48008">
    <property type="entry name" value="GntR ligand-binding domain-like"/>
    <property type="match status" value="1"/>
</dbReference>
<evidence type="ECO:0000313" key="6">
    <source>
        <dbReference type="Proteomes" id="UP000001024"/>
    </source>
</evidence>
<sequence>MQENVILSKKIYSYIIDEIVSGRLRMGQIIDENKIKDVFNVSKTPIREAIISLENEEVVKKNGKSYFVSFIEPEEIDQIFEARRELESIAAFLAAQRMQRQELKQMENIITKLKDVNGETDPIELANLNGKFHSLIAKASGNKYIESCVNSMRLKLRIVRVTLFTSIERREDEYKEHFGIFEAIKNKDADKARSLMFNHETDVWEYTKKYIIPKLYY</sequence>
<dbReference type="EnsemblBacteria" id="CAC12514">
    <property type="protein sequence ID" value="CAC12514"/>
    <property type="gene ID" value="CAC12514"/>
</dbReference>
<dbReference type="Gene3D" id="1.20.120.530">
    <property type="entry name" value="GntR ligand-binding domain-like"/>
    <property type="match status" value="1"/>
</dbReference>
<dbReference type="GO" id="GO:0003677">
    <property type="term" value="F:DNA binding"/>
    <property type="evidence" value="ECO:0007669"/>
    <property type="project" value="UniProtKB-KW"/>
</dbReference>
<evidence type="ECO:0000256" key="2">
    <source>
        <dbReference type="ARBA" id="ARBA00023125"/>
    </source>
</evidence>
<dbReference type="Gene3D" id="1.10.10.10">
    <property type="entry name" value="Winged helix-like DNA-binding domain superfamily/Winged helix DNA-binding domain"/>
    <property type="match status" value="1"/>
</dbReference>
<name>Q9HIE6_THEAC</name>
<evidence type="ECO:0000256" key="3">
    <source>
        <dbReference type="ARBA" id="ARBA00023163"/>
    </source>
</evidence>
<evidence type="ECO:0000259" key="4">
    <source>
        <dbReference type="PROSITE" id="PS50949"/>
    </source>
</evidence>
<evidence type="ECO:0000313" key="5">
    <source>
        <dbReference type="EMBL" id="CAC12514.1"/>
    </source>
</evidence>
<gene>
    <name evidence="5" type="ordered locus">Ta1394</name>
</gene>
<dbReference type="SUPFAM" id="SSF46785">
    <property type="entry name" value="Winged helix' DNA-binding domain"/>
    <property type="match status" value="1"/>
</dbReference>
<accession>Q9HIE6</accession>
<reference evidence="5 6" key="1">
    <citation type="journal article" date="2000" name="Nature">
        <title>The genome sequence of the thermoacidophilic scavenger Thermoplasma acidophilum.</title>
        <authorList>
            <person name="Ruepp A."/>
            <person name="Graml W."/>
            <person name="Santos-Martinez M.L."/>
            <person name="Koretke K.K."/>
            <person name="Volker C."/>
            <person name="Mewes H.W."/>
            <person name="Frishman D."/>
            <person name="Stocker S."/>
            <person name="Lupas A.N."/>
            <person name="Baumeister W."/>
        </authorList>
    </citation>
    <scope>NUCLEOTIDE SEQUENCE [LARGE SCALE GENOMIC DNA]</scope>
    <source>
        <strain evidence="6">ATCC 25905 / DSM 1728 / JCM 9062 / NBRC 15155 / AMRC-C165</strain>
    </source>
</reference>
<dbReference type="STRING" id="273075.gene:9572620"/>
<dbReference type="eggNOG" id="arCOG06044">
    <property type="taxonomic scope" value="Archaea"/>
</dbReference>
<dbReference type="PANTHER" id="PTHR43537:SF5">
    <property type="entry name" value="UXU OPERON TRANSCRIPTIONAL REGULATOR"/>
    <property type="match status" value="1"/>
</dbReference>
<protein>
    <submittedName>
        <fullName evidence="5">Nta operon transcriptional regulator related protein</fullName>
    </submittedName>
</protein>
<organism evidence="5 6">
    <name type="scientific">Thermoplasma acidophilum (strain ATCC 25905 / DSM 1728 / JCM 9062 / NBRC 15155 / AMRC-C165)</name>
    <dbReference type="NCBI Taxonomy" id="273075"/>
    <lineage>
        <taxon>Archaea</taxon>
        <taxon>Methanobacteriati</taxon>
        <taxon>Thermoplasmatota</taxon>
        <taxon>Thermoplasmata</taxon>
        <taxon>Thermoplasmatales</taxon>
        <taxon>Thermoplasmataceae</taxon>
        <taxon>Thermoplasma</taxon>
    </lineage>
</organism>
<dbReference type="Pfam" id="PF07729">
    <property type="entry name" value="FCD"/>
    <property type="match status" value="1"/>
</dbReference>
<dbReference type="RefSeq" id="WP_010901799.1">
    <property type="nucleotide sequence ID" value="NC_002578.1"/>
</dbReference>
<dbReference type="PANTHER" id="PTHR43537">
    <property type="entry name" value="TRANSCRIPTIONAL REGULATOR, GNTR FAMILY"/>
    <property type="match status" value="1"/>
</dbReference>
<dbReference type="HOGENOM" id="CLU_017584_5_3_2"/>
<dbReference type="KEGG" id="tac:Ta1394"/>
<dbReference type="SMART" id="SM00345">
    <property type="entry name" value="HTH_GNTR"/>
    <property type="match status" value="1"/>
</dbReference>
<evidence type="ECO:0000256" key="1">
    <source>
        <dbReference type="ARBA" id="ARBA00023015"/>
    </source>
</evidence>
<feature type="domain" description="HTH gntR-type" evidence="4">
    <location>
        <begin position="5"/>
        <end position="71"/>
    </location>
</feature>
<dbReference type="AlphaFoldDB" id="Q9HIE6"/>
<dbReference type="Proteomes" id="UP000001024">
    <property type="component" value="Chromosome"/>
</dbReference>
<dbReference type="GO" id="GO:0003700">
    <property type="term" value="F:DNA-binding transcription factor activity"/>
    <property type="evidence" value="ECO:0007669"/>
    <property type="project" value="InterPro"/>
</dbReference>
<keyword evidence="2" id="KW-0238">DNA-binding</keyword>
<dbReference type="PaxDb" id="273075-Ta1394"/>
<dbReference type="Pfam" id="PF00392">
    <property type="entry name" value="GntR"/>
    <property type="match status" value="1"/>
</dbReference>
<keyword evidence="6" id="KW-1185">Reference proteome</keyword>
<proteinExistence type="predicted"/>
<dbReference type="InParanoid" id="Q9HIE6"/>
<dbReference type="SMART" id="SM00895">
    <property type="entry name" value="FCD"/>
    <property type="match status" value="1"/>
</dbReference>
<dbReference type="PROSITE" id="PS50949">
    <property type="entry name" value="HTH_GNTR"/>
    <property type="match status" value="1"/>
</dbReference>
<keyword evidence="1" id="KW-0805">Transcription regulation</keyword>
<keyword evidence="3" id="KW-0804">Transcription</keyword>
<dbReference type="InterPro" id="IPR036388">
    <property type="entry name" value="WH-like_DNA-bd_sf"/>
</dbReference>
<dbReference type="EMBL" id="AL445067">
    <property type="protein sequence ID" value="CAC12514.1"/>
    <property type="molecule type" value="Genomic_DNA"/>
</dbReference>
<dbReference type="InterPro" id="IPR000524">
    <property type="entry name" value="Tscrpt_reg_HTH_GntR"/>
</dbReference>
<dbReference type="InterPro" id="IPR011711">
    <property type="entry name" value="GntR_C"/>
</dbReference>
<dbReference type="OrthoDB" id="56898at2157"/>